<dbReference type="InterPro" id="IPR017830">
    <property type="entry name" value="SQase_HpnE"/>
</dbReference>
<dbReference type="InParanoid" id="Q020V3"/>
<sequence length="433" mass="48786" precursor="true">MPKVLIAGGGLAGLAAAAALGRDGWEVDLFEARPFLGGRATSYAVPSGGDEIAETIDNCQHVLLRCCINLLDFYQRLGVRDRIKFYREFFFIEPGGRISVLRRGKLPAPLHFTESFLGMHFLSFADKVGIGKALLALRRERNRRKDLDRISMLDWLLQKRQTPHAIDRFWRQVLVSAVNEDLDRMAAIHGFQVFWLGFLASADGYEMGVPNVPLGDLYTAEAWRRLGNVRMHFRAPVERIDGTGFMVGGEHLTADRYICALPFERMESVGLPAPKLEHSPITGIHLWFDREITTLPHATLLDRTMQWMFNKDGGRYLQLVVSASRDLTPLSRKEIIDIAVGDLRLYFPRVREAKLVKAHVVKEQRATFAAAPETEVLRPGAVTPFPNLFIAGDWTRTNWPATMEGAVRSGYIAAEALAKSSNQSPRYLLQDRR</sequence>
<reference evidence="5" key="1">
    <citation type="submission" date="2006-10" db="EMBL/GenBank/DDBJ databases">
        <title>Complete sequence of Solibacter usitatus Ellin6076.</title>
        <authorList>
            <consortium name="US DOE Joint Genome Institute"/>
            <person name="Copeland A."/>
            <person name="Lucas S."/>
            <person name="Lapidus A."/>
            <person name="Barry K."/>
            <person name="Detter J.C."/>
            <person name="Glavina del Rio T."/>
            <person name="Hammon N."/>
            <person name="Israni S."/>
            <person name="Dalin E."/>
            <person name="Tice H."/>
            <person name="Pitluck S."/>
            <person name="Thompson L.S."/>
            <person name="Brettin T."/>
            <person name="Bruce D."/>
            <person name="Han C."/>
            <person name="Tapia R."/>
            <person name="Gilna P."/>
            <person name="Schmutz J."/>
            <person name="Larimer F."/>
            <person name="Land M."/>
            <person name="Hauser L."/>
            <person name="Kyrpides N."/>
            <person name="Mikhailova N."/>
            <person name="Janssen P.H."/>
            <person name="Kuske C.R."/>
            <person name="Richardson P."/>
        </authorList>
    </citation>
    <scope>NUCLEOTIDE SEQUENCE</scope>
    <source>
        <strain evidence="5">Ellin6076</strain>
    </source>
</reference>
<dbReference type="InterPro" id="IPR036188">
    <property type="entry name" value="FAD/NAD-bd_sf"/>
</dbReference>
<dbReference type="KEGG" id="sus:Acid_3564"/>
<dbReference type="PRINTS" id="PR00757">
    <property type="entry name" value="AMINEOXDASEF"/>
</dbReference>
<dbReference type="InterPro" id="IPR002937">
    <property type="entry name" value="Amino_oxidase"/>
</dbReference>
<protein>
    <submittedName>
        <fullName evidence="5">Amine oxidase</fullName>
    </submittedName>
</protein>
<dbReference type="HOGENOM" id="CLU_022687_2_0_0"/>
<evidence type="ECO:0000256" key="1">
    <source>
        <dbReference type="ARBA" id="ARBA00001974"/>
    </source>
</evidence>
<dbReference type="eggNOG" id="COG3349">
    <property type="taxonomic scope" value="Bacteria"/>
</dbReference>
<accession>Q020V3</accession>
<evidence type="ECO:0000259" key="4">
    <source>
        <dbReference type="Pfam" id="PF01593"/>
    </source>
</evidence>
<evidence type="ECO:0000256" key="3">
    <source>
        <dbReference type="PIRSR" id="PIRSR601613-1"/>
    </source>
</evidence>
<dbReference type="Gene3D" id="3.50.50.60">
    <property type="entry name" value="FAD/NAD(P)-binding domain"/>
    <property type="match status" value="1"/>
</dbReference>
<feature type="domain" description="Amine oxidase" evidence="4">
    <location>
        <begin position="11"/>
        <end position="417"/>
    </location>
</feature>
<feature type="binding site" evidence="3">
    <location>
        <begin position="31"/>
        <end position="32"/>
    </location>
    <ligand>
        <name>FAD</name>
        <dbReference type="ChEBI" id="CHEBI:57692"/>
    </ligand>
</feature>
<dbReference type="NCBIfam" id="TIGR03467">
    <property type="entry name" value="HpnE"/>
    <property type="match status" value="1"/>
</dbReference>
<proteinExistence type="predicted"/>
<comment type="cofactor">
    <cofactor evidence="1">
        <name>FAD</name>
        <dbReference type="ChEBI" id="CHEBI:57692"/>
    </cofactor>
</comment>
<keyword evidence="2" id="KW-0560">Oxidoreductase</keyword>
<dbReference type="OrthoDB" id="9814556at2"/>
<evidence type="ECO:0000256" key="2">
    <source>
        <dbReference type="ARBA" id="ARBA00023002"/>
    </source>
</evidence>
<organism evidence="5">
    <name type="scientific">Solibacter usitatus (strain Ellin6076)</name>
    <dbReference type="NCBI Taxonomy" id="234267"/>
    <lineage>
        <taxon>Bacteria</taxon>
        <taxon>Pseudomonadati</taxon>
        <taxon>Acidobacteriota</taxon>
        <taxon>Terriglobia</taxon>
        <taxon>Bryobacterales</taxon>
        <taxon>Solibacteraceae</taxon>
        <taxon>Candidatus Solibacter</taxon>
    </lineage>
</organism>
<name>Q020V3_SOLUE</name>
<dbReference type="SUPFAM" id="SSF51905">
    <property type="entry name" value="FAD/NAD(P)-binding domain"/>
    <property type="match status" value="1"/>
</dbReference>
<dbReference type="AlphaFoldDB" id="Q020V3"/>
<gene>
    <name evidence="5" type="ordered locus">Acid_3564</name>
</gene>
<dbReference type="PANTHER" id="PTHR42923:SF47">
    <property type="entry name" value="BLR3003 PROTEIN"/>
    <property type="match status" value="1"/>
</dbReference>
<dbReference type="EMBL" id="CP000473">
    <property type="protein sequence ID" value="ABJ84536.1"/>
    <property type="molecule type" value="Genomic_DNA"/>
</dbReference>
<dbReference type="STRING" id="234267.Acid_3564"/>
<dbReference type="GO" id="GO:0016491">
    <property type="term" value="F:oxidoreductase activity"/>
    <property type="evidence" value="ECO:0007669"/>
    <property type="project" value="UniProtKB-KW"/>
</dbReference>
<dbReference type="InterPro" id="IPR001613">
    <property type="entry name" value="Flavin_amine_oxidase"/>
</dbReference>
<dbReference type="PANTHER" id="PTHR42923">
    <property type="entry name" value="PROTOPORPHYRINOGEN OXIDASE"/>
    <property type="match status" value="1"/>
</dbReference>
<dbReference type="InterPro" id="IPR050464">
    <property type="entry name" value="Zeta_carotene_desat/Oxidored"/>
</dbReference>
<evidence type="ECO:0000313" key="5">
    <source>
        <dbReference type="EMBL" id="ABJ84536.1"/>
    </source>
</evidence>
<dbReference type="eggNOG" id="COG1233">
    <property type="taxonomic scope" value="Bacteria"/>
</dbReference>
<dbReference type="Pfam" id="PF01593">
    <property type="entry name" value="Amino_oxidase"/>
    <property type="match status" value="1"/>
</dbReference>